<name>A0A369JXH2_HYPMA</name>
<sequence>MCSYLLWRFWPRGERTSTSVSIALWGVRGVVHFDINLNEILAPAASYYTPFQSQNPHHFRCQCKPDSALAGSDNALFLSGNPRERPSSLSAFGITAIIFDVVVNQVLPPAGSGNARLLLRNPRERPVSLAVLWCRRRSFRRQMKADPAPRGERKHSLRVKKPP</sequence>
<dbReference type="Proteomes" id="UP000076154">
    <property type="component" value="Unassembled WGS sequence"/>
</dbReference>
<protein>
    <submittedName>
        <fullName evidence="2">Uncharacterized protein</fullName>
    </submittedName>
</protein>
<proteinExistence type="predicted"/>
<reference evidence="2" key="1">
    <citation type="submission" date="2018-04" db="EMBL/GenBank/DDBJ databases">
        <title>Whole genome sequencing of Hypsizygus marmoreus.</title>
        <authorList>
            <person name="Choi I.-G."/>
            <person name="Min B."/>
            <person name="Kim J.-G."/>
            <person name="Kim S."/>
            <person name="Oh Y.-L."/>
            <person name="Kong W.-S."/>
            <person name="Park H."/>
            <person name="Jeong J."/>
            <person name="Song E.-S."/>
        </authorList>
    </citation>
    <scope>NUCLEOTIDE SEQUENCE [LARGE SCALE GENOMIC DNA]</scope>
    <source>
        <strain evidence="2">51987-8</strain>
    </source>
</reference>
<dbReference type="EMBL" id="LUEZ02000021">
    <property type="protein sequence ID" value="RDB27031.1"/>
    <property type="molecule type" value="Genomic_DNA"/>
</dbReference>
<dbReference type="InParanoid" id="A0A369JXH2"/>
<evidence type="ECO:0000313" key="3">
    <source>
        <dbReference type="Proteomes" id="UP000076154"/>
    </source>
</evidence>
<accession>A0A369JXH2</accession>
<feature type="region of interest" description="Disordered" evidence="1">
    <location>
        <begin position="143"/>
        <end position="163"/>
    </location>
</feature>
<comment type="caution">
    <text evidence="2">The sequence shown here is derived from an EMBL/GenBank/DDBJ whole genome shotgun (WGS) entry which is preliminary data.</text>
</comment>
<keyword evidence="3" id="KW-1185">Reference proteome</keyword>
<dbReference type="AlphaFoldDB" id="A0A369JXH2"/>
<evidence type="ECO:0000256" key="1">
    <source>
        <dbReference type="SAM" id="MobiDB-lite"/>
    </source>
</evidence>
<organism evidence="2 3">
    <name type="scientific">Hypsizygus marmoreus</name>
    <name type="common">White beech mushroom</name>
    <name type="synonym">Agaricus marmoreus</name>
    <dbReference type="NCBI Taxonomy" id="39966"/>
    <lineage>
        <taxon>Eukaryota</taxon>
        <taxon>Fungi</taxon>
        <taxon>Dikarya</taxon>
        <taxon>Basidiomycota</taxon>
        <taxon>Agaricomycotina</taxon>
        <taxon>Agaricomycetes</taxon>
        <taxon>Agaricomycetidae</taxon>
        <taxon>Agaricales</taxon>
        <taxon>Tricholomatineae</taxon>
        <taxon>Lyophyllaceae</taxon>
        <taxon>Hypsizygus</taxon>
    </lineage>
</organism>
<evidence type="ECO:0000313" key="2">
    <source>
        <dbReference type="EMBL" id="RDB27031.1"/>
    </source>
</evidence>
<feature type="compositionally biased region" description="Basic residues" evidence="1">
    <location>
        <begin position="152"/>
        <end position="163"/>
    </location>
</feature>
<gene>
    <name evidence="2" type="ORF">Hypma_004948</name>
</gene>